<dbReference type="PANTHER" id="PTHR43969:SF7">
    <property type="entry name" value="GST-CONTAINING FLYWCH ZINC-FINGER PROTEIN"/>
    <property type="match status" value="1"/>
</dbReference>
<dbReference type="SFLD" id="SFLDG00358">
    <property type="entry name" value="Main_(cytGST)"/>
    <property type="match status" value="1"/>
</dbReference>
<dbReference type="InterPro" id="IPR036282">
    <property type="entry name" value="Glutathione-S-Trfase_C_sf"/>
</dbReference>
<dbReference type="Gene3D" id="1.20.1050.10">
    <property type="match status" value="1"/>
</dbReference>
<feature type="domain" description="GST N-terminal" evidence="1">
    <location>
        <begin position="1"/>
        <end position="82"/>
    </location>
</feature>
<dbReference type="InterPro" id="IPR004045">
    <property type="entry name" value="Glutathione_S-Trfase_N"/>
</dbReference>
<evidence type="ECO:0000259" key="2">
    <source>
        <dbReference type="PROSITE" id="PS50405"/>
    </source>
</evidence>
<dbReference type="InterPro" id="IPR036249">
    <property type="entry name" value="Thioredoxin-like_sf"/>
</dbReference>
<dbReference type="InterPro" id="IPR040079">
    <property type="entry name" value="Glutathione_S-Trfase"/>
</dbReference>
<dbReference type="PROSITE" id="PS50405">
    <property type="entry name" value="GST_CTER"/>
    <property type="match status" value="1"/>
</dbReference>
<dbReference type="SUPFAM" id="SSF47616">
    <property type="entry name" value="GST C-terminal domain-like"/>
    <property type="match status" value="1"/>
</dbReference>
<dbReference type="GO" id="GO:0006749">
    <property type="term" value="P:glutathione metabolic process"/>
    <property type="evidence" value="ECO:0007669"/>
    <property type="project" value="TreeGrafter"/>
</dbReference>
<dbReference type="Proteomes" id="UP000324832">
    <property type="component" value="Unassembled WGS sequence"/>
</dbReference>
<name>A0A5E4Q0U2_9NEOP</name>
<accession>A0A5E4Q0U2</accession>
<evidence type="ECO:0000313" key="4">
    <source>
        <dbReference type="Proteomes" id="UP000324832"/>
    </source>
</evidence>
<keyword evidence="4" id="KW-1185">Reference proteome</keyword>
<dbReference type="AlphaFoldDB" id="A0A5E4Q0U2"/>
<dbReference type="SFLD" id="SFLDS00019">
    <property type="entry name" value="Glutathione_Transferase_(cytos"/>
    <property type="match status" value="1"/>
</dbReference>
<feature type="domain" description="GST C-terminal" evidence="2">
    <location>
        <begin position="60"/>
        <end position="151"/>
    </location>
</feature>
<dbReference type="InterPro" id="IPR010987">
    <property type="entry name" value="Glutathione-S-Trfase_C-like"/>
</dbReference>
<dbReference type="PANTHER" id="PTHR43969">
    <property type="entry name" value="GLUTATHIONE S TRANSFERASE D10, ISOFORM A-RELATED"/>
    <property type="match status" value="1"/>
</dbReference>
<dbReference type="EMBL" id="FZQP02000837">
    <property type="protein sequence ID" value="VVC90673.1"/>
    <property type="molecule type" value="Genomic_DNA"/>
</dbReference>
<reference evidence="3 4" key="1">
    <citation type="submission" date="2017-07" db="EMBL/GenBank/DDBJ databases">
        <authorList>
            <person name="Talla V."/>
            <person name="Backstrom N."/>
        </authorList>
    </citation>
    <scope>NUCLEOTIDE SEQUENCE [LARGE SCALE GENOMIC DNA]</scope>
</reference>
<dbReference type="Gene3D" id="3.40.30.10">
    <property type="entry name" value="Glutaredoxin"/>
    <property type="match status" value="1"/>
</dbReference>
<dbReference type="FunFam" id="3.40.30.10:FF:000295">
    <property type="entry name" value="Glutathione S-transferase unclassified 1"/>
    <property type="match status" value="1"/>
</dbReference>
<sequence>MVLKLYAVSDGPSSLSVRQALKVLDIPFDLTNVDYGAGEHMTPEYAMMNPQKEIPVLEDDGFYLGESNAILQYLCDKYRPQSELLYPQEPRARTELGLKKVHIALDVLETYLQKLGARYVAGDNLTIADFQLFNSTMTLEAIDFDFSQYKK</sequence>
<dbReference type="PROSITE" id="PS50404">
    <property type="entry name" value="GST_NTER"/>
    <property type="match status" value="1"/>
</dbReference>
<dbReference type="Pfam" id="PF14497">
    <property type="entry name" value="GST_C_3"/>
    <property type="match status" value="1"/>
</dbReference>
<feature type="non-terminal residue" evidence="3">
    <location>
        <position position="151"/>
    </location>
</feature>
<dbReference type="GO" id="GO:0004364">
    <property type="term" value="F:glutathione transferase activity"/>
    <property type="evidence" value="ECO:0007669"/>
    <property type="project" value="TreeGrafter"/>
</dbReference>
<proteinExistence type="predicted"/>
<dbReference type="InterPro" id="IPR004046">
    <property type="entry name" value="GST_C"/>
</dbReference>
<gene>
    <name evidence="3" type="ORF">LSINAPIS_LOCUS3531</name>
</gene>
<dbReference type="Pfam" id="PF02798">
    <property type="entry name" value="GST_N"/>
    <property type="match status" value="1"/>
</dbReference>
<evidence type="ECO:0008006" key="5">
    <source>
        <dbReference type="Google" id="ProtNLM"/>
    </source>
</evidence>
<evidence type="ECO:0000259" key="1">
    <source>
        <dbReference type="PROSITE" id="PS50404"/>
    </source>
</evidence>
<protein>
    <recommendedName>
        <fullName evidence="5">GST N-terminal domain-containing protein</fullName>
    </recommendedName>
</protein>
<dbReference type="SUPFAM" id="SSF52833">
    <property type="entry name" value="Thioredoxin-like"/>
    <property type="match status" value="1"/>
</dbReference>
<evidence type="ECO:0000313" key="3">
    <source>
        <dbReference type="EMBL" id="VVC90673.1"/>
    </source>
</evidence>
<organism evidence="3 4">
    <name type="scientific">Leptidea sinapis</name>
    <dbReference type="NCBI Taxonomy" id="189913"/>
    <lineage>
        <taxon>Eukaryota</taxon>
        <taxon>Metazoa</taxon>
        <taxon>Ecdysozoa</taxon>
        <taxon>Arthropoda</taxon>
        <taxon>Hexapoda</taxon>
        <taxon>Insecta</taxon>
        <taxon>Pterygota</taxon>
        <taxon>Neoptera</taxon>
        <taxon>Endopterygota</taxon>
        <taxon>Lepidoptera</taxon>
        <taxon>Glossata</taxon>
        <taxon>Ditrysia</taxon>
        <taxon>Papilionoidea</taxon>
        <taxon>Pieridae</taxon>
        <taxon>Dismorphiinae</taxon>
        <taxon>Leptidea</taxon>
    </lineage>
</organism>